<dbReference type="EMBL" id="BARS01036301">
    <property type="protein sequence ID" value="GAG14571.1"/>
    <property type="molecule type" value="Genomic_DNA"/>
</dbReference>
<proteinExistence type="predicted"/>
<feature type="non-terminal residue" evidence="1">
    <location>
        <position position="42"/>
    </location>
</feature>
<gene>
    <name evidence="1" type="ORF">S01H1_55822</name>
</gene>
<dbReference type="AlphaFoldDB" id="X0WPG5"/>
<accession>X0WPG5</accession>
<evidence type="ECO:0000313" key="1">
    <source>
        <dbReference type="EMBL" id="GAG14571.1"/>
    </source>
</evidence>
<name>X0WPG5_9ZZZZ</name>
<sequence>MKRLVAIFAILSVLSYLILGVSIGKFDESITGGTYTYEGKLL</sequence>
<comment type="caution">
    <text evidence="1">The sequence shown here is derived from an EMBL/GenBank/DDBJ whole genome shotgun (WGS) entry which is preliminary data.</text>
</comment>
<reference evidence="1" key="1">
    <citation type="journal article" date="2014" name="Front. Microbiol.">
        <title>High frequency of phylogenetically diverse reductive dehalogenase-homologous genes in deep subseafloor sedimentary metagenomes.</title>
        <authorList>
            <person name="Kawai M."/>
            <person name="Futagami T."/>
            <person name="Toyoda A."/>
            <person name="Takaki Y."/>
            <person name="Nishi S."/>
            <person name="Hori S."/>
            <person name="Arai W."/>
            <person name="Tsubouchi T."/>
            <person name="Morono Y."/>
            <person name="Uchiyama I."/>
            <person name="Ito T."/>
            <person name="Fujiyama A."/>
            <person name="Inagaki F."/>
            <person name="Takami H."/>
        </authorList>
    </citation>
    <scope>NUCLEOTIDE SEQUENCE</scope>
    <source>
        <strain evidence="1">Expedition CK06-06</strain>
    </source>
</reference>
<organism evidence="1">
    <name type="scientific">marine sediment metagenome</name>
    <dbReference type="NCBI Taxonomy" id="412755"/>
    <lineage>
        <taxon>unclassified sequences</taxon>
        <taxon>metagenomes</taxon>
        <taxon>ecological metagenomes</taxon>
    </lineage>
</organism>
<protein>
    <submittedName>
        <fullName evidence="1">Uncharacterized protein</fullName>
    </submittedName>
</protein>